<organism evidence="1 2">
    <name type="scientific">Cucurbita argyrosperma subsp. sororia</name>
    <dbReference type="NCBI Taxonomy" id="37648"/>
    <lineage>
        <taxon>Eukaryota</taxon>
        <taxon>Viridiplantae</taxon>
        <taxon>Streptophyta</taxon>
        <taxon>Embryophyta</taxon>
        <taxon>Tracheophyta</taxon>
        <taxon>Spermatophyta</taxon>
        <taxon>Magnoliopsida</taxon>
        <taxon>eudicotyledons</taxon>
        <taxon>Gunneridae</taxon>
        <taxon>Pentapetalae</taxon>
        <taxon>rosids</taxon>
        <taxon>fabids</taxon>
        <taxon>Cucurbitales</taxon>
        <taxon>Cucurbitaceae</taxon>
        <taxon>Cucurbiteae</taxon>
        <taxon>Cucurbita</taxon>
    </lineage>
</organism>
<keyword evidence="2" id="KW-1185">Reference proteome</keyword>
<reference evidence="1 2" key="1">
    <citation type="journal article" date="2021" name="Hortic Res">
        <title>The domestication of Cucurbita argyrosperma as revealed by the genome of its wild relative.</title>
        <authorList>
            <person name="Barrera-Redondo J."/>
            <person name="Sanchez-de la Vega G."/>
            <person name="Aguirre-Liguori J.A."/>
            <person name="Castellanos-Morales G."/>
            <person name="Gutierrez-Guerrero Y.T."/>
            <person name="Aguirre-Dugua X."/>
            <person name="Aguirre-Planter E."/>
            <person name="Tenaillon M.I."/>
            <person name="Lira-Saade R."/>
            <person name="Eguiarte L.E."/>
        </authorList>
    </citation>
    <scope>NUCLEOTIDE SEQUENCE [LARGE SCALE GENOMIC DNA]</scope>
    <source>
        <strain evidence="1">JBR-2021</strain>
    </source>
</reference>
<sequence>MLSVGFTSIGIFDSQISVAPLLSTCSSTTHSLSPSQPLSSSLSLSLSSMATTAAALSSWAQRSYKELNARMLEDFAEFDVTVVLEDVAIED</sequence>
<proteinExistence type="predicted"/>
<evidence type="ECO:0000313" key="1">
    <source>
        <dbReference type="EMBL" id="KAG6598957.1"/>
    </source>
</evidence>
<dbReference type="EMBL" id="JAGKQH010000005">
    <property type="protein sequence ID" value="KAG6598957.1"/>
    <property type="molecule type" value="Genomic_DNA"/>
</dbReference>
<protein>
    <submittedName>
        <fullName evidence="1">Uncharacterized protein</fullName>
    </submittedName>
</protein>
<comment type="caution">
    <text evidence="1">The sequence shown here is derived from an EMBL/GenBank/DDBJ whole genome shotgun (WGS) entry which is preliminary data.</text>
</comment>
<gene>
    <name evidence="1" type="ORF">SDJN03_08735</name>
</gene>
<feature type="non-terminal residue" evidence="1">
    <location>
        <position position="1"/>
    </location>
</feature>
<evidence type="ECO:0000313" key="2">
    <source>
        <dbReference type="Proteomes" id="UP000685013"/>
    </source>
</evidence>
<dbReference type="Proteomes" id="UP000685013">
    <property type="component" value="Chromosome 5"/>
</dbReference>
<name>A0AAV6NJ28_9ROSI</name>
<accession>A0AAV6NJ28</accession>
<dbReference type="AlphaFoldDB" id="A0AAV6NJ28"/>